<keyword evidence="1" id="KW-0732">Signal</keyword>
<accession>A0A7W8Q655</accession>
<dbReference type="Pfam" id="PF00577">
    <property type="entry name" value="Usher"/>
    <property type="match status" value="1"/>
</dbReference>
<dbReference type="Gene3D" id="2.60.40.3110">
    <property type="match status" value="1"/>
</dbReference>
<dbReference type="AlphaFoldDB" id="A0A7W8Q655"/>
<sequence>MTTLKCRRCHWTVLAVSLSLFAAALSPARSAAPAADIDASRGQGLYLEVAVNHVELRRIEHFVVRDGHIYADVNTLLGLGLTWPGAQTASGLIDLNDLPNLQTRYDVANQRLEIFAPIELLSGPPSEVGYRTPPVPYLDPATRAPGLLLNYDFYTQTDSNSTSASGWTELRMFGVGPGVWRTSNLTQLSRGYGSDSERNIRLDTSWQLDFPGSMVTVTLGDAFNGALSWTRTMRFGGLRISRNFDLQPYRVTVPLASFVGETAVPSLVDLYINGVRQAQGPVAPGQFQVVGAPVITGAGTAQIVVTDITGQRRVVSIPFYNSANLLQKGLSDWSFEVGALRLDYGIRSFSYADNAMFSGSGRYGVTDYLTLEAHGETSHGLTMGGVGAAVRLGQAGVVSASFAASNYGHQRGQQYGAGYQWQGYGFSINLATLRRNDAFVDIGTLEGSTLPLSSSQAFVGWNVGRGQLGASFVRQSYQDLPSASYAGLSWSQSFGRFGYFSVGANRDLEGHGGTSAFAYWSLPLGNRVQTWASAVHQGRGNTATVGAARDVPGDADGWGWRVQGSAGEDAGGQAEISQLTRFGEWRVGGQYVANHSAGNSTAYADVTGGLLLMQGHLFPMRRVYDAFALVSTDGIAGVPVKLENRLVGSTDDHGLLLVTPLNAWQNNDLSIDPRALPADVSVERVRMQAVPSTGSGMLARFEIQTMLMLDFSVHSVTGEAIQAGTQAVLDPGNVPVTIGYDGRVFLENPPAYARLSVPLSTGQCVVTLPAQLPQHGRIDLGDQPCR</sequence>
<gene>
    <name evidence="2" type="ORF">HDG40_002559</name>
</gene>
<feature type="chain" id="PRO_5030853592" evidence="1">
    <location>
        <begin position="32"/>
        <end position="786"/>
    </location>
</feature>
<evidence type="ECO:0000313" key="3">
    <source>
        <dbReference type="Proteomes" id="UP000592780"/>
    </source>
</evidence>
<evidence type="ECO:0000313" key="2">
    <source>
        <dbReference type="EMBL" id="MBB5424414.1"/>
    </source>
</evidence>
<proteinExistence type="predicted"/>
<protein>
    <submittedName>
        <fullName evidence="2">Outer membrane usher protein</fullName>
    </submittedName>
</protein>
<comment type="caution">
    <text evidence="2">The sequence shown here is derived from an EMBL/GenBank/DDBJ whole genome shotgun (WGS) entry which is preliminary data.</text>
</comment>
<dbReference type="GO" id="GO:0009297">
    <property type="term" value="P:pilus assembly"/>
    <property type="evidence" value="ECO:0007669"/>
    <property type="project" value="InterPro"/>
</dbReference>
<keyword evidence="3" id="KW-1185">Reference proteome</keyword>
<dbReference type="EMBL" id="JACHDD010000004">
    <property type="protein sequence ID" value="MBB5424414.1"/>
    <property type="molecule type" value="Genomic_DNA"/>
</dbReference>
<organism evidence="2 3">
    <name type="scientific">Paraburkholderia atlantica</name>
    <dbReference type="NCBI Taxonomy" id="2654982"/>
    <lineage>
        <taxon>Bacteria</taxon>
        <taxon>Pseudomonadati</taxon>
        <taxon>Pseudomonadota</taxon>
        <taxon>Betaproteobacteria</taxon>
        <taxon>Burkholderiales</taxon>
        <taxon>Burkholderiaceae</taxon>
        <taxon>Paraburkholderia</taxon>
    </lineage>
</organism>
<dbReference type="Proteomes" id="UP000592780">
    <property type="component" value="Unassembled WGS sequence"/>
</dbReference>
<dbReference type="PANTHER" id="PTHR30451">
    <property type="entry name" value="OUTER MEMBRANE USHER PROTEIN"/>
    <property type="match status" value="1"/>
</dbReference>
<dbReference type="GO" id="GO:0015473">
    <property type="term" value="F:fimbrial usher porin activity"/>
    <property type="evidence" value="ECO:0007669"/>
    <property type="project" value="InterPro"/>
</dbReference>
<dbReference type="Gene3D" id="2.60.40.2610">
    <property type="entry name" value="Outer membrane usher protein FimD, plug domain"/>
    <property type="match status" value="1"/>
</dbReference>
<name>A0A7W8Q655_PARAM</name>
<dbReference type="RefSeq" id="WP_217709228.1">
    <property type="nucleotide sequence ID" value="NZ_JACHDD010000004.1"/>
</dbReference>
<feature type="signal peptide" evidence="1">
    <location>
        <begin position="1"/>
        <end position="31"/>
    </location>
</feature>
<evidence type="ECO:0000256" key="1">
    <source>
        <dbReference type="SAM" id="SignalP"/>
    </source>
</evidence>
<dbReference type="GO" id="GO:0009279">
    <property type="term" value="C:cell outer membrane"/>
    <property type="evidence" value="ECO:0007669"/>
    <property type="project" value="TreeGrafter"/>
</dbReference>
<reference evidence="2 3" key="1">
    <citation type="submission" date="2020-08" db="EMBL/GenBank/DDBJ databases">
        <title>Genomic Encyclopedia of Type Strains, Phase IV (KMG-V): Genome sequencing to study the core and pangenomes of soil and plant-associated prokaryotes.</title>
        <authorList>
            <person name="Whitman W."/>
        </authorList>
    </citation>
    <scope>NUCLEOTIDE SEQUENCE [LARGE SCALE GENOMIC DNA]</scope>
    <source>
        <strain evidence="2 3">JPY158</strain>
    </source>
</reference>
<dbReference type="InterPro" id="IPR042186">
    <property type="entry name" value="FimD_plug_dom"/>
</dbReference>
<dbReference type="InterPro" id="IPR000015">
    <property type="entry name" value="Fimb_usher"/>
</dbReference>
<dbReference type="PANTHER" id="PTHR30451:SF5">
    <property type="entry name" value="SLR0019 PROTEIN"/>
    <property type="match status" value="1"/>
</dbReference>